<keyword evidence="2" id="KW-1133">Transmembrane helix</keyword>
<dbReference type="HOGENOM" id="CLU_103024_0_0_1"/>
<dbReference type="EMBL" id="KN839855">
    <property type="protein sequence ID" value="KIJ62407.1"/>
    <property type="molecule type" value="Genomic_DNA"/>
</dbReference>
<keyword evidence="2" id="KW-0812">Transmembrane</keyword>
<gene>
    <name evidence="3" type="ORF">HYDPIDRAFT_114501</name>
</gene>
<sequence>MAPGKRTKQSKESSTDSPDTSTSTTSEPQPSPSKAPPTDASAEIPNTTPKKVMAPVSPPGSKTPFNRFIYSLALGATLLLGWYVYGMVTLLGRLKDEVGWWGLIVGGTGGRLRGGSGSGAQTGWGSWTGSGSIGTSQGAGEAGELESRLNALADALGIPAKDVASAIKPFVPPASLTSLAQKMKETGGSEVVRVLLEENSAHGGDNSKGSSTGVAGGIAEGIGKMVVLMIRPRVV</sequence>
<dbReference type="OrthoDB" id="3199651at2759"/>
<feature type="region of interest" description="Disordered" evidence="1">
    <location>
        <begin position="1"/>
        <end position="58"/>
    </location>
</feature>
<organism evidence="3 4">
    <name type="scientific">Hydnomerulius pinastri MD-312</name>
    <dbReference type="NCBI Taxonomy" id="994086"/>
    <lineage>
        <taxon>Eukaryota</taxon>
        <taxon>Fungi</taxon>
        <taxon>Dikarya</taxon>
        <taxon>Basidiomycota</taxon>
        <taxon>Agaricomycotina</taxon>
        <taxon>Agaricomycetes</taxon>
        <taxon>Agaricomycetidae</taxon>
        <taxon>Boletales</taxon>
        <taxon>Boletales incertae sedis</taxon>
        <taxon>Leucogyrophana</taxon>
    </lineage>
</organism>
<protein>
    <submittedName>
        <fullName evidence="3">Uncharacterized protein</fullName>
    </submittedName>
</protein>
<reference evidence="3 4" key="1">
    <citation type="submission" date="2014-04" db="EMBL/GenBank/DDBJ databases">
        <title>Evolutionary Origins and Diversification of the Mycorrhizal Mutualists.</title>
        <authorList>
            <consortium name="DOE Joint Genome Institute"/>
            <consortium name="Mycorrhizal Genomics Consortium"/>
            <person name="Kohler A."/>
            <person name="Kuo A."/>
            <person name="Nagy L.G."/>
            <person name="Floudas D."/>
            <person name="Copeland A."/>
            <person name="Barry K.W."/>
            <person name="Cichocki N."/>
            <person name="Veneault-Fourrey C."/>
            <person name="LaButti K."/>
            <person name="Lindquist E.A."/>
            <person name="Lipzen A."/>
            <person name="Lundell T."/>
            <person name="Morin E."/>
            <person name="Murat C."/>
            <person name="Riley R."/>
            <person name="Ohm R."/>
            <person name="Sun H."/>
            <person name="Tunlid A."/>
            <person name="Henrissat B."/>
            <person name="Grigoriev I.V."/>
            <person name="Hibbett D.S."/>
            <person name="Martin F."/>
        </authorList>
    </citation>
    <scope>NUCLEOTIDE SEQUENCE [LARGE SCALE GENOMIC DNA]</scope>
    <source>
        <strain evidence="3 4">MD-312</strain>
    </source>
</reference>
<feature type="compositionally biased region" description="Low complexity" evidence="1">
    <location>
        <begin position="15"/>
        <end position="28"/>
    </location>
</feature>
<feature type="transmembrane region" description="Helical" evidence="2">
    <location>
        <begin position="68"/>
        <end position="85"/>
    </location>
</feature>
<accession>A0A0C9WDE1</accession>
<keyword evidence="4" id="KW-1185">Reference proteome</keyword>
<dbReference type="Proteomes" id="UP000053820">
    <property type="component" value="Unassembled WGS sequence"/>
</dbReference>
<evidence type="ECO:0000313" key="4">
    <source>
        <dbReference type="Proteomes" id="UP000053820"/>
    </source>
</evidence>
<evidence type="ECO:0000256" key="2">
    <source>
        <dbReference type="SAM" id="Phobius"/>
    </source>
</evidence>
<dbReference type="AlphaFoldDB" id="A0A0C9WDE1"/>
<keyword evidence="2" id="KW-0472">Membrane</keyword>
<proteinExistence type="predicted"/>
<evidence type="ECO:0000313" key="3">
    <source>
        <dbReference type="EMBL" id="KIJ62407.1"/>
    </source>
</evidence>
<evidence type="ECO:0000256" key="1">
    <source>
        <dbReference type="SAM" id="MobiDB-lite"/>
    </source>
</evidence>
<name>A0A0C9WDE1_9AGAM</name>